<dbReference type="Proteomes" id="UP001251857">
    <property type="component" value="Unassembled WGS sequence"/>
</dbReference>
<evidence type="ECO:0000259" key="2">
    <source>
        <dbReference type="Pfam" id="PF03358"/>
    </source>
</evidence>
<keyword evidence="1" id="KW-0288">FMN</keyword>
<gene>
    <name evidence="3" type="ORF">RM532_06890</name>
</gene>
<proteinExistence type="predicted"/>
<evidence type="ECO:0000313" key="4">
    <source>
        <dbReference type="Proteomes" id="UP001251857"/>
    </source>
</evidence>
<sequence length="156" mass="16616">MSTDKQLLIIAHAPSPNTERLATALAEGASDATIEGVSMQRAAPLQAGPDDVLAADAILLFTPENLGYMSGALKDFFDRTYYAVLDHKQGLPYALCVRAGSDGTGTCRAVDTITTGLRWRAVNEPLVCRGDFRDSFVDDCRELGMAMAAGLEAGVF</sequence>
<reference evidence="3 4" key="1">
    <citation type="submission" date="2023-09" db="EMBL/GenBank/DDBJ databases">
        <authorList>
            <person name="Rey-Velasco X."/>
        </authorList>
    </citation>
    <scope>NUCLEOTIDE SEQUENCE [LARGE SCALE GENOMIC DNA]</scope>
    <source>
        <strain evidence="3 4">W335</strain>
    </source>
</reference>
<protein>
    <submittedName>
        <fullName evidence="3">NAD(P)H-dependent oxidoreductase</fullName>
    </submittedName>
</protein>
<organism evidence="3 4">
    <name type="scientific">Spectribacter hydrogenoxidans</name>
    <dbReference type="NCBI Taxonomy" id="3075608"/>
    <lineage>
        <taxon>Bacteria</taxon>
        <taxon>Pseudomonadati</taxon>
        <taxon>Pseudomonadota</taxon>
        <taxon>Gammaproteobacteria</taxon>
        <taxon>Salinisphaerales</taxon>
        <taxon>Salinisphaeraceae</taxon>
        <taxon>Spectribacter</taxon>
    </lineage>
</organism>
<accession>A0ABU3BZE8</accession>
<name>A0ABU3BZE8_9GAMM</name>
<dbReference type="InterPro" id="IPR029039">
    <property type="entry name" value="Flavoprotein-like_sf"/>
</dbReference>
<dbReference type="InterPro" id="IPR005025">
    <property type="entry name" value="FMN_Rdtase-like_dom"/>
</dbReference>
<dbReference type="Gene3D" id="3.40.50.360">
    <property type="match status" value="1"/>
</dbReference>
<feature type="domain" description="NADPH-dependent FMN reductase-like" evidence="2">
    <location>
        <begin position="44"/>
        <end position="100"/>
    </location>
</feature>
<dbReference type="Pfam" id="PF03358">
    <property type="entry name" value="FMN_red"/>
    <property type="match status" value="1"/>
</dbReference>
<keyword evidence="4" id="KW-1185">Reference proteome</keyword>
<comment type="caution">
    <text evidence="3">The sequence shown here is derived from an EMBL/GenBank/DDBJ whole genome shotgun (WGS) entry which is preliminary data.</text>
</comment>
<evidence type="ECO:0000256" key="1">
    <source>
        <dbReference type="ARBA" id="ARBA00022643"/>
    </source>
</evidence>
<keyword evidence="1" id="KW-0285">Flavoprotein</keyword>
<evidence type="ECO:0000313" key="3">
    <source>
        <dbReference type="EMBL" id="MDT0634679.1"/>
    </source>
</evidence>
<dbReference type="RefSeq" id="WP_311652481.1">
    <property type="nucleotide sequence ID" value="NZ_JAVRIB010000006.1"/>
</dbReference>
<dbReference type="EMBL" id="JAVRIB010000006">
    <property type="protein sequence ID" value="MDT0634679.1"/>
    <property type="molecule type" value="Genomic_DNA"/>
</dbReference>
<dbReference type="SUPFAM" id="SSF52218">
    <property type="entry name" value="Flavoproteins"/>
    <property type="match status" value="1"/>
</dbReference>